<dbReference type="Proteomes" id="UP001218638">
    <property type="component" value="Chromosome"/>
</dbReference>
<evidence type="ECO:0000256" key="1">
    <source>
        <dbReference type="ARBA" id="ARBA00006484"/>
    </source>
</evidence>
<protein>
    <submittedName>
        <fullName evidence="3">SDR family NAD(P)-dependent oxidoreductase</fullName>
    </submittedName>
</protein>
<dbReference type="PRINTS" id="PR00081">
    <property type="entry name" value="GDHRDH"/>
</dbReference>
<dbReference type="EMBL" id="CP119075">
    <property type="protein sequence ID" value="WED66801.1"/>
    <property type="molecule type" value="Genomic_DNA"/>
</dbReference>
<dbReference type="InterPro" id="IPR006311">
    <property type="entry name" value="TAT_signal"/>
</dbReference>
<dbReference type="GO" id="GO:0016491">
    <property type="term" value="F:oxidoreductase activity"/>
    <property type="evidence" value="ECO:0007669"/>
    <property type="project" value="UniProtKB-KW"/>
</dbReference>
<dbReference type="PROSITE" id="PS51318">
    <property type="entry name" value="TAT"/>
    <property type="match status" value="1"/>
</dbReference>
<dbReference type="InterPro" id="IPR002347">
    <property type="entry name" value="SDR_fam"/>
</dbReference>
<dbReference type="SUPFAM" id="SSF51735">
    <property type="entry name" value="NAD(P)-binding Rossmann-fold domains"/>
    <property type="match status" value="1"/>
</dbReference>
<accession>A0AAF0CRT6</accession>
<keyword evidence="2" id="KW-0560">Oxidoreductase</keyword>
<keyword evidence="4" id="KW-1185">Reference proteome</keyword>
<dbReference type="PANTHER" id="PTHR43669">
    <property type="entry name" value="5-KETO-D-GLUCONATE 5-REDUCTASE"/>
    <property type="match status" value="1"/>
</dbReference>
<dbReference type="Gene3D" id="3.40.50.720">
    <property type="entry name" value="NAD(P)-binding Rossmann-like Domain"/>
    <property type="match status" value="1"/>
</dbReference>
<comment type="similarity">
    <text evidence="1">Belongs to the short-chain dehydrogenases/reductases (SDR) family.</text>
</comment>
<proteinExistence type="inferred from homology"/>
<dbReference type="KEGG" id="slom:PXH66_08055"/>
<evidence type="ECO:0000313" key="3">
    <source>
        <dbReference type="EMBL" id="WED66801.1"/>
    </source>
</evidence>
<dbReference type="PANTHER" id="PTHR43669:SF3">
    <property type="entry name" value="ALCOHOL DEHYDROGENASE, PUTATIVE (AFU_ORTHOLOGUE AFUA_3G03445)-RELATED"/>
    <property type="match status" value="1"/>
</dbReference>
<name>A0AAF0CRT6_9BACT</name>
<dbReference type="RefSeq" id="WP_330928962.1">
    <property type="nucleotide sequence ID" value="NZ_CP119075.1"/>
</dbReference>
<sequence length="272" mass="28533">MNDTPSPSPSHRTVLITGAGTGIGAALALRLAHAGWTVIIAGRRPEKLEEVAANIRAAGGTVTVVVGDVTMSADVARMVAAAGPSLDLLVHSAGQGHCLTIDELDEQEFRETLNVATVGAFLTAKLALPKLRAGQSGAGHIIQIASLASGGTWNREVGYGTAKGAQAKFALHLTSQMEVDAAAGGRRIHVHAVCPGTVDTPFWDRVPNRPIDRANALTGDEVAWMTEAIINDPAATWETLSAIKPRAEIVIKPHAPFERWSNVIAVAHESHP</sequence>
<dbReference type="CDD" id="cd05233">
    <property type="entry name" value="SDR_c"/>
    <property type="match status" value="1"/>
</dbReference>
<dbReference type="InterPro" id="IPR036291">
    <property type="entry name" value="NAD(P)-bd_dom_sf"/>
</dbReference>
<evidence type="ECO:0000313" key="4">
    <source>
        <dbReference type="Proteomes" id="UP001218638"/>
    </source>
</evidence>
<dbReference type="AlphaFoldDB" id="A0AAF0CRT6"/>
<gene>
    <name evidence="3" type="ORF">PXH66_08055</name>
</gene>
<dbReference type="Pfam" id="PF00106">
    <property type="entry name" value="adh_short"/>
    <property type="match status" value="1"/>
</dbReference>
<organism evidence="3 4">
    <name type="scientific">Synoicihabitans lomoniglobus</name>
    <dbReference type="NCBI Taxonomy" id="2909285"/>
    <lineage>
        <taxon>Bacteria</taxon>
        <taxon>Pseudomonadati</taxon>
        <taxon>Verrucomicrobiota</taxon>
        <taxon>Opitutia</taxon>
        <taxon>Opitutales</taxon>
        <taxon>Opitutaceae</taxon>
        <taxon>Synoicihabitans</taxon>
    </lineage>
</organism>
<reference evidence="3" key="1">
    <citation type="submission" date="2023-03" db="EMBL/GenBank/DDBJ databases">
        <title>Lomoglobus Profundus gen. nov., sp. nov., a novel member of the phylum Verrucomicrobia, isolated from deep-marine sediment of South China Sea.</title>
        <authorList>
            <person name="Ahmad T."/>
            <person name="Ishaq S.E."/>
            <person name="Wang F."/>
        </authorList>
    </citation>
    <scope>NUCLEOTIDE SEQUENCE</scope>
    <source>
        <strain evidence="3">LMO-M01</strain>
    </source>
</reference>
<evidence type="ECO:0000256" key="2">
    <source>
        <dbReference type="ARBA" id="ARBA00023002"/>
    </source>
</evidence>